<organism evidence="6">
    <name type="scientific">uncultured Adhaeribacter sp</name>
    <dbReference type="NCBI Taxonomy" id="448109"/>
    <lineage>
        <taxon>Bacteria</taxon>
        <taxon>Pseudomonadati</taxon>
        <taxon>Bacteroidota</taxon>
        <taxon>Cytophagia</taxon>
        <taxon>Cytophagales</taxon>
        <taxon>Hymenobacteraceae</taxon>
        <taxon>Adhaeribacter</taxon>
        <taxon>environmental samples</taxon>
    </lineage>
</organism>
<feature type="transmembrane region" description="Helical" evidence="4">
    <location>
        <begin position="315"/>
        <end position="338"/>
    </location>
</feature>
<keyword evidence="3 6" id="KW-0808">Transferase</keyword>
<evidence type="ECO:0000313" key="6">
    <source>
        <dbReference type="EMBL" id="CAA9248825.1"/>
    </source>
</evidence>
<feature type="transmembrane region" description="Helical" evidence="4">
    <location>
        <begin position="344"/>
        <end position="363"/>
    </location>
</feature>
<keyword evidence="4" id="KW-0812">Transmembrane</keyword>
<feature type="domain" description="Glycosyltransferase 2-like" evidence="5">
    <location>
        <begin position="45"/>
        <end position="163"/>
    </location>
</feature>
<dbReference type="InterPro" id="IPR029044">
    <property type="entry name" value="Nucleotide-diphossugar_trans"/>
</dbReference>
<proteinExistence type="inferred from homology"/>
<evidence type="ECO:0000256" key="4">
    <source>
        <dbReference type="SAM" id="Phobius"/>
    </source>
</evidence>
<dbReference type="SUPFAM" id="SSF53448">
    <property type="entry name" value="Nucleotide-diphospho-sugar transferases"/>
    <property type="match status" value="1"/>
</dbReference>
<dbReference type="EC" id="2.4.1.-" evidence="6"/>
<dbReference type="EMBL" id="CADCTJ010000550">
    <property type="protein sequence ID" value="CAA9248825.1"/>
    <property type="molecule type" value="Genomic_DNA"/>
</dbReference>
<keyword evidence="4" id="KW-1133">Transmembrane helix</keyword>
<dbReference type="PANTHER" id="PTHR43630:SF1">
    <property type="entry name" value="POLY-BETA-1,6-N-ACETYL-D-GLUCOSAMINE SYNTHASE"/>
    <property type="match status" value="1"/>
</dbReference>
<dbReference type="Gene3D" id="3.90.550.10">
    <property type="entry name" value="Spore Coat Polysaccharide Biosynthesis Protein SpsA, Chain A"/>
    <property type="match status" value="1"/>
</dbReference>
<comment type="similarity">
    <text evidence="1">Belongs to the glycosyltransferase 2 family.</text>
</comment>
<sequence length="378" mass="41770">MLAFLLAGGSIILGSYAALVLRRWWAWHNIPRFTSEGSLATTTVSVLIPVRNEARHLGQLLHDLNAQAYPPHLFEILVIDDHSEDETAACVTEFSQTSSLNLQLIQLADYPGKSQKKAALSQGIAFATGELILQTDGDCRVPPQWLSTFAAYYEQTKMQCISGPVCLEPDGSMFSGLQVVEFAALVAIGGASIALESPNMCNGANLAYTRQAFREVHGFAGNEHVASGDDEFLLHKIAARYPGQIAFIKSPEAIVKTQAKETVGELLNQRVRWASKWPHYRQKGIKMLAVVVFAANLVLMLALLGGIFKMVPVKAVVGFYVVKLGADGILLATVLPFFKYRRYIWYMLPLQLIYVPYVVYTALKGLRGTYSWKGRRVN</sequence>
<dbReference type="GO" id="GO:0016757">
    <property type="term" value="F:glycosyltransferase activity"/>
    <property type="evidence" value="ECO:0007669"/>
    <property type="project" value="UniProtKB-KW"/>
</dbReference>
<evidence type="ECO:0000259" key="5">
    <source>
        <dbReference type="Pfam" id="PF00535"/>
    </source>
</evidence>
<reference evidence="6" key="1">
    <citation type="submission" date="2020-02" db="EMBL/GenBank/DDBJ databases">
        <authorList>
            <person name="Meier V. D."/>
        </authorList>
    </citation>
    <scope>NUCLEOTIDE SEQUENCE</scope>
    <source>
        <strain evidence="6">AVDCRST_MAG95</strain>
    </source>
</reference>
<dbReference type="AlphaFoldDB" id="A0A6J4ICM8"/>
<keyword evidence="4" id="KW-0472">Membrane</keyword>
<evidence type="ECO:0000256" key="1">
    <source>
        <dbReference type="ARBA" id="ARBA00006739"/>
    </source>
</evidence>
<dbReference type="Pfam" id="PF00535">
    <property type="entry name" value="Glycos_transf_2"/>
    <property type="match status" value="1"/>
</dbReference>
<evidence type="ECO:0000256" key="2">
    <source>
        <dbReference type="ARBA" id="ARBA00022676"/>
    </source>
</evidence>
<evidence type="ECO:0000256" key="3">
    <source>
        <dbReference type="ARBA" id="ARBA00022679"/>
    </source>
</evidence>
<dbReference type="PANTHER" id="PTHR43630">
    <property type="entry name" value="POLY-BETA-1,6-N-ACETYL-D-GLUCOSAMINE SYNTHASE"/>
    <property type="match status" value="1"/>
</dbReference>
<dbReference type="InterPro" id="IPR001173">
    <property type="entry name" value="Glyco_trans_2-like"/>
</dbReference>
<protein>
    <submittedName>
        <fullName evidence="6">N-acetylglucosaminyltransferase</fullName>
        <ecNumber evidence="6">2.4.1.-</ecNumber>
    </submittedName>
</protein>
<accession>A0A6J4ICM8</accession>
<keyword evidence="2 6" id="KW-0328">Glycosyltransferase</keyword>
<name>A0A6J4ICM8_9BACT</name>
<feature type="transmembrane region" description="Helical" evidence="4">
    <location>
        <begin position="287"/>
        <end position="308"/>
    </location>
</feature>
<gene>
    <name evidence="6" type="ORF">AVDCRST_MAG95-1772</name>
</gene>